<accession>A0A0F6IAU4</accession>
<reference evidence="1 2" key="1">
    <citation type="submission" date="2013-01" db="EMBL/GenBank/DDBJ databases">
        <authorList>
            <person name="Harkins D.M."/>
            <person name="Durkin A.S."/>
            <person name="Brinkac L.M."/>
            <person name="Haft D.H."/>
            <person name="Selengut J.D."/>
            <person name="Sanka R."/>
            <person name="DePew J."/>
            <person name="Purushe J."/>
            <person name="Peacock S.J."/>
            <person name="Thaipadungpanit J."/>
            <person name="Wuthiekanun V.W."/>
            <person name="Day N.P."/>
            <person name="Vinetz J.M."/>
            <person name="Sutton G.G."/>
            <person name="Nierman W.C."/>
            <person name="Fouts D.E."/>
        </authorList>
    </citation>
    <scope>NUCLEOTIDE SEQUENCE [LARGE SCALE GENOMIC DNA]</scope>
    <source>
        <strain evidence="1 2">FPW1039</strain>
    </source>
</reference>
<sequence length="38" mass="4673">MVVPTFKESVCRVQISFFSEWVPYVEFIFFNKPLRNRM</sequence>
<organism evidence="1 2">
    <name type="scientific">Leptospira interrogans str. FPW1039</name>
    <dbReference type="NCBI Taxonomy" id="1193040"/>
    <lineage>
        <taxon>Bacteria</taxon>
        <taxon>Pseudomonadati</taxon>
        <taxon>Spirochaetota</taxon>
        <taxon>Spirochaetia</taxon>
        <taxon>Leptospirales</taxon>
        <taxon>Leptospiraceae</taxon>
        <taxon>Leptospira</taxon>
    </lineage>
</organism>
<protein>
    <submittedName>
        <fullName evidence="1">Uncharacterized protein</fullName>
    </submittedName>
</protein>
<name>A0A0F6IAU4_LEPIR</name>
<evidence type="ECO:0000313" key="2">
    <source>
        <dbReference type="Proteomes" id="UP000012164"/>
    </source>
</evidence>
<dbReference type="AlphaFoldDB" id="A0A0F6IAU4"/>
<evidence type="ECO:0000313" key="1">
    <source>
        <dbReference type="EMBL" id="EMJ35169.1"/>
    </source>
</evidence>
<comment type="caution">
    <text evidence="1">The sequence shown here is derived from an EMBL/GenBank/DDBJ whole genome shotgun (WGS) entry which is preliminary data.</text>
</comment>
<dbReference type="Proteomes" id="UP000012164">
    <property type="component" value="Unassembled WGS sequence"/>
</dbReference>
<gene>
    <name evidence="1" type="ORF">LEP1GSC079_3041</name>
</gene>
<dbReference type="EMBL" id="AKWR02000188">
    <property type="protein sequence ID" value="EMJ35169.1"/>
    <property type="molecule type" value="Genomic_DNA"/>
</dbReference>
<proteinExistence type="predicted"/>